<reference evidence="1" key="1">
    <citation type="journal article" date="2022" name="J Environ Chem Eng">
        <title>Biodegradation of petroleum oil using a constructed nonpathogenic and heavy metal-tolerant bacterial consortium isolated from marine sponges.</title>
        <authorList>
            <person name="Dechsakulwatana C."/>
            <person name="Rungsihiranrut A."/>
            <person name="Muangchinda C."/>
            <person name="Ningthoujam R."/>
            <person name="Klankeo P."/>
            <person name="Pinyakong O."/>
        </authorList>
    </citation>
    <scope>NUCLEOTIDE SEQUENCE</scope>
    <source>
        <strain evidence="1">TL01-2</strain>
    </source>
</reference>
<comment type="caution">
    <text evidence="1">The sequence shown here is derived from an EMBL/GenBank/DDBJ whole genome shotgun (WGS) entry which is preliminary data.</text>
</comment>
<reference evidence="1" key="2">
    <citation type="submission" date="2022-12" db="EMBL/GenBank/DDBJ databases">
        <authorList>
            <person name="Dechsakulwatana C."/>
            <person name="Rungsihiranrut A."/>
            <person name="Muangchinda C."/>
            <person name="Ningthoujam R."/>
            <person name="Klankeo P."/>
            <person name="Pinyakong O."/>
        </authorList>
    </citation>
    <scope>NUCLEOTIDE SEQUENCE</scope>
    <source>
        <strain evidence="1">TL01-2</strain>
    </source>
</reference>
<evidence type="ECO:0000313" key="1">
    <source>
        <dbReference type="EMBL" id="MDU9693811.1"/>
    </source>
</evidence>
<evidence type="ECO:0000313" key="2">
    <source>
        <dbReference type="Proteomes" id="UP001269400"/>
    </source>
</evidence>
<organism evidence="1 2">
    <name type="scientific">Priestia aryabhattai</name>
    <name type="common">Bacillus aryabhattai</name>
    <dbReference type="NCBI Taxonomy" id="412384"/>
    <lineage>
        <taxon>Bacteria</taxon>
        <taxon>Bacillati</taxon>
        <taxon>Bacillota</taxon>
        <taxon>Bacilli</taxon>
        <taxon>Bacillales</taxon>
        <taxon>Bacillaceae</taxon>
        <taxon>Priestia</taxon>
    </lineage>
</organism>
<protein>
    <recommendedName>
        <fullName evidence="3">DUF4332 domain-containing protein</fullName>
    </recommendedName>
</protein>
<dbReference type="Proteomes" id="UP001269400">
    <property type="component" value="Unassembled WGS sequence"/>
</dbReference>
<gene>
    <name evidence="1" type="ORF">O0Q50_21775</name>
</gene>
<dbReference type="RefSeq" id="WP_316911030.1">
    <property type="nucleotide sequence ID" value="NZ_JAPTGD010000002.1"/>
</dbReference>
<name>A0AAX6ND29_PRIAR</name>
<dbReference type="EMBL" id="JAPTGD010000002">
    <property type="protein sequence ID" value="MDU9693811.1"/>
    <property type="molecule type" value="Genomic_DNA"/>
</dbReference>
<evidence type="ECO:0008006" key="3">
    <source>
        <dbReference type="Google" id="ProtNLM"/>
    </source>
</evidence>
<dbReference type="AlphaFoldDB" id="A0AAX6ND29"/>
<accession>A0AAX6ND29</accession>
<sequence>MNQQEKIELKKEELKNKFYRLFLSYKPVTEKEIFNTNIEFFTEVINTFESWSRFEKETGFLQRHLKEREKFLLYKMMKLRSQDKKRFGPDAEIEALRHKNIGEDLKEKISENFGSVKNLTNFINEMWNEDRVIFEAHNLFITGAEPHELAEKNPIMYEYLIEIFKGKDGDADKAVENFYKEYVKRFMINPPEIAAAAATNTETNTNTGLDQEIQEIEENEALPTGRPGIDISTLEAIGYISSENADVLKESAKMPREEILEYVSKLDPAMKDSELARKNMRMWLAVKNVLGGLRNAREELTKTKDLEKQA</sequence>
<proteinExistence type="predicted"/>